<dbReference type="Proteomes" id="UP001465755">
    <property type="component" value="Unassembled WGS sequence"/>
</dbReference>
<dbReference type="Pfam" id="PF08755">
    <property type="entry name" value="YccV-like"/>
    <property type="match status" value="1"/>
</dbReference>
<sequence length="226" mass="25243">MLASRIYPDCGCFQSRSLPSACGSGALSTSRRACRRANRRQRSAAITCASLEVETELEQVSDALSLKRAEMTDCVSREDYSRAADARDAAHLLELTVRKLQIQLDGEKRAAVRYKLGQCIVHRKYSYRGVIVGFHTECEAGEGWIQTMRVDTLPFGRKQPFYNVLVDGADRPGGHTTYVAQENIVLDKSGEPISHPLMEKLFSEFKDGAYVPRPGLLNQQQQDADR</sequence>
<dbReference type="InterPro" id="IPR036623">
    <property type="entry name" value="Hemimethylated_DNA-bd_sf"/>
</dbReference>
<evidence type="ECO:0000259" key="1">
    <source>
        <dbReference type="SMART" id="SM00992"/>
    </source>
</evidence>
<dbReference type="InterPro" id="IPR011722">
    <property type="entry name" value="Hemimethylated_DNA-bd_dom"/>
</dbReference>
<evidence type="ECO:0000313" key="2">
    <source>
        <dbReference type="EMBL" id="KAK9802570.1"/>
    </source>
</evidence>
<accession>A0AAW1NX19</accession>
<dbReference type="Gene3D" id="2.30.30.390">
    <property type="entry name" value="Hemimethylated DNA-binding domain"/>
    <property type="match status" value="1"/>
</dbReference>
<evidence type="ECO:0000313" key="3">
    <source>
        <dbReference type="Proteomes" id="UP001465755"/>
    </source>
</evidence>
<dbReference type="AlphaFoldDB" id="A0AAW1NX19"/>
<feature type="domain" description="Hemimethylated DNA-binding" evidence="1">
    <location>
        <begin position="111"/>
        <end position="213"/>
    </location>
</feature>
<dbReference type="SUPFAM" id="SSF141255">
    <property type="entry name" value="YccV-like"/>
    <property type="match status" value="1"/>
</dbReference>
<protein>
    <recommendedName>
        <fullName evidence="1">Hemimethylated DNA-binding domain-containing protein</fullName>
    </recommendedName>
</protein>
<dbReference type="PANTHER" id="PTHR48439:SF1">
    <property type="entry name" value="HEMIMETHYLATED DNA-BINDING DOMAIN-CONTAINING PROTEIN"/>
    <property type="match status" value="1"/>
</dbReference>
<organism evidence="2 3">
    <name type="scientific">Symbiochloris irregularis</name>
    <dbReference type="NCBI Taxonomy" id="706552"/>
    <lineage>
        <taxon>Eukaryota</taxon>
        <taxon>Viridiplantae</taxon>
        <taxon>Chlorophyta</taxon>
        <taxon>core chlorophytes</taxon>
        <taxon>Trebouxiophyceae</taxon>
        <taxon>Trebouxiales</taxon>
        <taxon>Trebouxiaceae</taxon>
        <taxon>Symbiochloris</taxon>
    </lineage>
</organism>
<dbReference type="EMBL" id="JALJOQ010000071">
    <property type="protein sequence ID" value="KAK9802570.1"/>
    <property type="molecule type" value="Genomic_DNA"/>
</dbReference>
<reference evidence="2 3" key="1">
    <citation type="journal article" date="2024" name="Nat. Commun.">
        <title>Phylogenomics reveals the evolutionary origins of lichenization in chlorophyte algae.</title>
        <authorList>
            <person name="Puginier C."/>
            <person name="Libourel C."/>
            <person name="Otte J."/>
            <person name="Skaloud P."/>
            <person name="Haon M."/>
            <person name="Grisel S."/>
            <person name="Petersen M."/>
            <person name="Berrin J.G."/>
            <person name="Delaux P.M."/>
            <person name="Dal Grande F."/>
            <person name="Keller J."/>
        </authorList>
    </citation>
    <scope>NUCLEOTIDE SEQUENCE [LARGE SCALE GENOMIC DNA]</scope>
    <source>
        <strain evidence="2 3">SAG 2036</strain>
    </source>
</reference>
<keyword evidence="3" id="KW-1185">Reference proteome</keyword>
<dbReference type="InterPro" id="IPR053189">
    <property type="entry name" value="Clp_protease_adapter_ClpF"/>
</dbReference>
<comment type="caution">
    <text evidence="2">The sequence shown here is derived from an EMBL/GenBank/DDBJ whole genome shotgun (WGS) entry which is preliminary data.</text>
</comment>
<dbReference type="SMART" id="SM00992">
    <property type="entry name" value="YccV-like"/>
    <property type="match status" value="1"/>
</dbReference>
<name>A0AAW1NX19_9CHLO</name>
<proteinExistence type="predicted"/>
<dbReference type="PANTHER" id="PTHR48439">
    <property type="entry name" value="HEMIMETHYLATED DNA-BINDING DOMAIN-CONTAINING PROTEIN"/>
    <property type="match status" value="1"/>
</dbReference>
<dbReference type="NCBIfam" id="TIGR02097">
    <property type="entry name" value="yccV"/>
    <property type="match status" value="1"/>
</dbReference>
<dbReference type="GO" id="GO:0003677">
    <property type="term" value="F:DNA binding"/>
    <property type="evidence" value="ECO:0007669"/>
    <property type="project" value="InterPro"/>
</dbReference>
<gene>
    <name evidence="2" type="ORF">WJX73_004714</name>
</gene>